<name>A0A2I4PH38_ADELI</name>
<evidence type="ECO:0000256" key="7">
    <source>
        <dbReference type="ARBA" id="ARBA00023136"/>
    </source>
</evidence>
<sequence length="454" mass="52019">MSFLLRFIQNLAAEEDEEFLNLLRKDYWIFLHASMVLPTWKHPIVSFCLFFHHATCLFMHFVIFSYSMYLLLQEGNLEVFSLVLHYNVILSFAVFLVVYCNYMRKELVRLHKIFVTDIGIYRNGRIYSDKWCTDMYKIIQLEKYYFLMIPGLMAAMGGLVCVVPYVFKSLVGIEHPYSSTGLSMTLPVPAWYPFPTHEGIWHLVVMLGQFQACGLTAFLIVNCQYMLLNITSKLKYEIRVIGHSLDTLLTRSQTFHDRITSIHHGQHKPVTVAILQTVEHHGKKRDVLTSIDDEGFQRFIGEEFKDSISHHQTIAAFLSEFQSFGSVPLAAALLLGVVVIAMSLYNILMGMRVDDMGIIVTFSLVIITETLAMYVVTALGASLTDELELLRSTAYFMSWEELDKGNRKIFLNFFTVITEPFALKAAGITDLNMETFSSLLNSAYSFFNIMNSVD</sequence>
<accession>A0A2I4PH38</accession>
<dbReference type="InterPro" id="IPR004117">
    <property type="entry name" value="7tm6_olfct_rcpt"/>
</dbReference>
<reference evidence="11" key="1">
    <citation type="submission" date="2016-01" db="EMBL/GenBank/DDBJ databases">
        <title>Candidate chemosensory genes identified in Adelphocoris lineolatus (Goeze) (Hemiptera: Miridae) by antennal transcriptome analysis.</title>
        <authorList>
            <person name="Xiao Y."/>
        </authorList>
    </citation>
    <scope>NUCLEOTIDE SEQUENCE</scope>
</reference>
<feature type="transmembrane region" description="Helical" evidence="10">
    <location>
        <begin position="327"/>
        <end position="345"/>
    </location>
</feature>
<dbReference type="PANTHER" id="PTHR21137:SF35">
    <property type="entry name" value="ODORANT RECEPTOR 19A-RELATED"/>
    <property type="match status" value="1"/>
</dbReference>
<keyword evidence="7 10" id="KW-0472">Membrane</keyword>
<comment type="subcellular location">
    <subcellularLocation>
        <location evidence="1 10">Cell membrane</location>
        <topology evidence="1 10">Multi-pass membrane protein</topology>
    </subcellularLocation>
</comment>
<dbReference type="GO" id="GO:0007165">
    <property type="term" value="P:signal transduction"/>
    <property type="evidence" value="ECO:0007669"/>
    <property type="project" value="UniProtKB-KW"/>
</dbReference>
<evidence type="ECO:0000256" key="5">
    <source>
        <dbReference type="ARBA" id="ARBA00022725"/>
    </source>
</evidence>
<feature type="transmembrane region" description="Helical" evidence="10">
    <location>
        <begin position="144"/>
        <end position="167"/>
    </location>
</feature>
<keyword evidence="6 10" id="KW-1133">Transmembrane helix</keyword>
<keyword evidence="5 10" id="KW-0552">Olfaction</keyword>
<proteinExistence type="evidence at transcript level"/>
<dbReference type="PANTHER" id="PTHR21137">
    <property type="entry name" value="ODORANT RECEPTOR"/>
    <property type="match status" value="1"/>
</dbReference>
<keyword evidence="2" id="KW-1003">Cell membrane</keyword>
<evidence type="ECO:0000256" key="10">
    <source>
        <dbReference type="RuleBase" id="RU351113"/>
    </source>
</evidence>
<feature type="transmembrane region" description="Helical" evidence="10">
    <location>
        <begin position="200"/>
        <end position="228"/>
    </location>
</feature>
<organism evidence="11">
    <name type="scientific">Adelphocoris lineolatus</name>
    <name type="common">Alfalfa plant bug</name>
    <dbReference type="NCBI Taxonomy" id="236346"/>
    <lineage>
        <taxon>Eukaryota</taxon>
        <taxon>Metazoa</taxon>
        <taxon>Ecdysozoa</taxon>
        <taxon>Arthropoda</taxon>
        <taxon>Hexapoda</taxon>
        <taxon>Insecta</taxon>
        <taxon>Pterygota</taxon>
        <taxon>Neoptera</taxon>
        <taxon>Paraneoptera</taxon>
        <taxon>Hemiptera</taxon>
        <taxon>Heteroptera</taxon>
        <taxon>Panheteroptera</taxon>
        <taxon>Cimicomorpha</taxon>
        <taxon>Miridae</taxon>
        <taxon>Mirini</taxon>
        <taxon>Adelphocoris</taxon>
    </lineage>
</organism>
<feature type="transmembrane region" description="Helical" evidence="10">
    <location>
        <begin position="357"/>
        <end position="381"/>
    </location>
</feature>
<evidence type="ECO:0000256" key="1">
    <source>
        <dbReference type="ARBA" id="ARBA00004651"/>
    </source>
</evidence>
<dbReference type="EMBL" id="KU523638">
    <property type="protein sequence ID" value="APZ81460.1"/>
    <property type="molecule type" value="mRNA"/>
</dbReference>
<evidence type="ECO:0000256" key="8">
    <source>
        <dbReference type="ARBA" id="ARBA00023170"/>
    </source>
</evidence>
<comment type="caution">
    <text evidence="10">Lacks conserved residue(s) required for the propagation of feature annotation.</text>
</comment>
<evidence type="ECO:0000256" key="2">
    <source>
        <dbReference type="ARBA" id="ARBA00022475"/>
    </source>
</evidence>
<keyword evidence="3 10" id="KW-0716">Sensory transduction</keyword>
<evidence type="ECO:0000313" key="11">
    <source>
        <dbReference type="EMBL" id="APZ81460.1"/>
    </source>
</evidence>
<feature type="transmembrane region" description="Helical" evidence="10">
    <location>
        <begin position="84"/>
        <end position="102"/>
    </location>
</feature>
<evidence type="ECO:0000256" key="3">
    <source>
        <dbReference type="ARBA" id="ARBA00022606"/>
    </source>
</evidence>
<comment type="similarity">
    <text evidence="10">Belongs to the insect chemoreceptor superfamily. Heteromeric odorant receptor channel (TC 1.A.69) family.</text>
</comment>
<keyword evidence="9 10" id="KW-0807">Transducer</keyword>
<keyword evidence="8 10" id="KW-0675">Receptor</keyword>
<feature type="transmembrane region" description="Helical" evidence="10">
    <location>
        <begin position="44"/>
        <end position="72"/>
    </location>
</feature>
<evidence type="ECO:0000256" key="4">
    <source>
        <dbReference type="ARBA" id="ARBA00022692"/>
    </source>
</evidence>
<evidence type="ECO:0000256" key="6">
    <source>
        <dbReference type="ARBA" id="ARBA00022989"/>
    </source>
</evidence>
<dbReference type="GO" id="GO:0005886">
    <property type="term" value="C:plasma membrane"/>
    <property type="evidence" value="ECO:0007669"/>
    <property type="project" value="UniProtKB-SubCell"/>
</dbReference>
<dbReference type="Pfam" id="PF02949">
    <property type="entry name" value="7tm_6"/>
    <property type="match status" value="1"/>
</dbReference>
<protein>
    <recommendedName>
        <fullName evidence="10">Odorant receptor</fullName>
    </recommendedName>
</protein>
<dbReference type="GO" id="GO:0004984">
    <property type="term" value="F:olfactory receptor activity"/>
    <property type="evidence" value="ECO:0007669"/>
    <property type="project" value="InterPro"/>
</dbReference>
<dbReference type="AlphaFoldDB" id="A0A2I4PH38"/>
<evidence type="ECO:0000256" key="9">
    <source>
        <dbReference type="ARBA" id="ARBA00023224"/>
    </source>
</evidence>
<dbReference type="GO" id="GO:0005549">
    <property type="term" value="F:odorant binding"/>
    <property type="evidence" value="ECO:0007669"/>
    <property type="project" value="InterPro"/>
</dbReference>
<keyword evidence="4 10" id="KW-0812">Transmembrane</keyword>